<evidence type="ECO:0000259" key="2">
    <source>
        <dbReference type="Pfam" id="PF03959"/>
    </source>
</evidence>
<dbReference type="Pfam" id="PF03959">
    <property type="entry name" value="FSH1"/>
    <property type="match status" value="1"/>
</dbReference>
<keyword evidence="1 3" id="KW-0378">Hydrolase</keyword>
<keyword evidence="4" id="KW-1185">Reference proteome</keyword>
<gene>
    <name evidence="3" type="ORF">Micbo1qcDRAFT_128221</name>
</gene>
<dbReference type="GO" id="GO:0016787">
    <property type="term" value="F:hydrolase activity"/>
    <property type="evidence" value="ECO:0007669"/>
    <property type="project" value="UniProtKB-KW"/>
</dbReference>
<dbReference type="PANTHER" id="PTHR48070:SF6">
    <property type="entry name" value="ESTERASE OVCA2"/>
    <property type="match status" value="1"/>
</dbReference>
<dbReference type="STRING" id="196109.A0A136IK47"/>
<dbReference type="OrthoDB" id="414698at2759"/>
<dbReference type="GO" id="GO:0005634">
    <property type="term" value="C:nucleus"/>
    <property type="evidence" value="ECO:0007669"/>
    <property type="project" value="TreeGrafter"/>
</dbReference>
<dbReference type="PANTHER" id="PTHR48070">
    <property type="entry name" value="ESTERASE OVCA2"/>
    <property type="match status" value="1"/>
</dbReference>
<evidence type="ECO:0000313" key="3">
    <source>
        <dbReference type="EMBL" id="KXJ85337.1"/>
    </source>
</evidence>
<feature type="domain" description="Serine hydrolase" evidence="2">
    <location>
        <begin position="2"/>
        <end position="266"/>
    </location>
</feature>
<dbReference type="InterPro" id="IPR029058">
    <property type="entry name" value="AB_hydrolase_fold"/>
</dbReference>
<dbReference type="AlphaFoldDB" id="A0A136IK47"/>
<dbReference type="GO" id="GO:0005737">
    <property type="term" value="C:cytoplasm"/>
    <property type="evidence" value="ECO:0007669"/>
    <property type="project" value="TreeGrafter"/>
</dbReference>
<dbReference type="InterPro" id="IPR050593">
    <property type="entry name" value="LovG"/>
</dbReference>
<accession>A0A136IK47</accession>
<dbReference type="SUPFAM" id="SSF53474">
    <property type="entry name" value="alpha/beta-Hydrolases"/>
    <property type="match status" value="1"/>
</dbReference>
<protein>
    <submittedName>
        <fullName evidence="3">Serine hydrolase FSH</fullName>
    </submittedName>
</protein>
<dbReference type="InParanoid" id="A0A136IK47"/>
<dbReference type="InterPro" id="IPR005645">
    <property type="entry name" value="FSH-like_dom"/>
</dbReference>
<reference evidence="4" key="1">
    <citation type="submission" date="2016-02" db="EMBL/GenBank/DDBJ databases">
        <title>Draft genome sequence of Microdochium bolleyi, a fungal endophyte of beachgrass.</title>
        <authorList>
            <consortium name="DOE Joint Genome Institute"/>
            <person name="David A.S."/>
            <person name="May G."/>
            <person name="Haridas S."/>
            <person name="Lim J."/>
            <person name="Wang M."/>
            <person name="Labutti K."/>
            <person name="Lipzen A."/>
            <person name="Barry K."/>
            <person name="Grigoriev I.V."/>
        </authorList>
    </citation>
    <scope>NUCLEOTIDE SEQUENCE [LARGE SCALE GENOMIC DNA]</scope>
    <source>
        <strain evidence="4">J235TASD1</strain>
    </source>
</reference>
<evidence type="ECO:0000313" key="4">
    <source>
        <dbReference type="Proteomes" id="UP000070501"/>
    </source>
</evidence>
<proteinExistence type="predicted"/>
<sequence>MVRILCLHGTAINSAIFQAKTEKLRTFLPDDYEYEFFDGNKEVVPQKFLREVFPGPYLTYIEFLTTEEIGNALGRIEEYIEEEGPFDGVMGVSEGSMLASSLILKHQNEKPHAPPLFRFAIFIAGALPFTWSEEYGHDVYGLLMSQNPLSVEADDWINLATKENATPTELQFFGDTILTDMFPNWEERRLQLHEMHTNPTNKHLKPHCYHPGITEERINIPTAHTWGTRDIFIGHAVGLYNLCDPETASMYIHDGDHDVPHTVEHNRRFSEIVKKTILRSDFAL</sequence>
<organism evidence="3 4">
    <name type="scientific">Microdochium bolleyi</name>
    <dbReference type="NCBI Taxonomy" id="196109"/>
    <lineage>
        <taxon>Eukaryota</taxon>
        <taxon>Fungi</taxon>
        <taxon>Dikarya</taxon>
        <taxon>Ascomycota</taxon>
        <taxon>Pezizomycotina</taxon>
        <taxon>Sordariomycetes</taxon>
        <taxon>Xylariomycetidae</taxon>
        <taxon>Xylariales</taxon>
        <taxon>Microdochiaceae</taxon>
        <taxon>Microdochium</taxon>
    </lineage>
</organism>
<dbReference type="Gene3D" id="3.40.50.1820">
    <property type="entry name" value="alpha/beta hydrolase"/>
    <property type="match status" value="1"/>
</dbReference>
<dbReference type="Proteomes" id="UP000070501">
    <property type="component" value="Unassembled WGS sequence"/>
</dbReference>
<evidence type="ECO:0000256" key="1">
    <source>
        <dbReference type="ARBA" id="ARBA00022801"/>
    </source>
</evidence>
<name>A0A136IK47_9PEZI</name>
<dbReference type="GO" id="GO:0019748">
    <property type="term" value="P:secondary metabolic process"/>
    <property type="evidence" value="ECO:0007669"/>
    <property type="project" value="TreeGrafter"/>
</dbReference>
<dbReference type="EMBL" id="KQ964285">
    <property type="protein sequence ID" value="KXJ85337.1"/>
    <property type="molecule type" value="Genomic_DNA"/>
</dbReference>